<evidence type="ECO:0000256" key="2">
    <source>
        <dbReference type="ARBA" id="ARBA00023125"/>
    </source>
</evidence>
<accession>A0A2W7IMP1</accession>
<evidence type="ECO:0000259" key="4">
    <source>
        <dbReference type="PROSITE" id="PS50949"/>
    </source>
</evidence>
<dbReference type="InterPro" id="IPR050679">
    <property type="entry name" value="Bact_HTH_transcr_reg"/>
</dbReference>
<evidence type="ECO:0000256" key="1">
    <source>
        <dbReference type="ARBA" id="ARBA00023015"/>
    </source>
</evidence>
<dbReference type="OrthoDB" id="7339934at2"/>
<keyword evidence="1" id="KW-0805">Transcription regulation</keyword>
<dbReference type="InterPro" id="IPR011663">
    <property type="entry name" value="UTRA"/>
</dbReference>
<keyword evidence="3" id="KW-0804">Transcription</keyword>
<dbReference type="InterPro" id="IPR000524">
    <property type="entry name" value="Tscrpt_reg_HTH_GntR"/>
</dbReference>
<protein>
    <submittedName>
        <fullName evidence="5">GntR family transcriptional regulator</fullName>
    </submittedName>
</protein>
<dbReference type="InterPro" id="IPR036390">
    <property type="entry name" value="WH_DNA-bd_sf"/>
</dbReference>
<organism evidence="5 6">
    <name type="scientific">Humitalea rosea</name>
    <dbReference type="NCBI Taxonomy" id="990373"/>
    <lineage>
        <taxon>Bacteria</taxon>
        <taxon>Pseudomonadati</taxon>
        <taxon>Pseudomonadota</taxon>
        <taxon>Alphaproteobacteria</taxon>
        <taxon>Acetobacterales</taxon>
        <taxon>Roseomonadaceae</taxon>
        <taxon>Humitalea</taxon>
    </lineage>
</organism>
<dbReference type="GO" id="GO:0045892">
    <property type="term" value="P:negative regulation of DNA-templated transcription"/>
    <property type="evidence" value="ECO:0007669"/>
    <property type="project" value="TreeGrafter"/>
</dbReference>
<dbReference type="SUPFAM" id="SSF64288">
    <property type="entry name" value="Chorismate lyase-like"/>
    <property type="match status" value="1"/>
</dbReference>
<dbReference type="Gene3D" id="1.10.10.10">
    <property type="entry name" value="Winged helix-like DNA-binding domain superfamily/Winged helix DNA-binding domain"/>
    <property type="match status" value="1"/>
</dbReference>
<dbReference type="EMBL" id="QKYU01000006">
    <property type="protein sequence ID" value="PZW48095.1"/>
    <property type="molecule type" value="Genomic_DNA"/>
</dbReference>
<name>A0A2W7IMP1_9PROT</name>
<dbReference type="InterPro" id="IPR036388">
    <property type="entry name" value="WH-like_DNA-bd_sf"/>
</dbReference>
<dbReference type="GO" id="GO:0003700">
    <property type="term" value="F:DNA-binding transcription factor activity"/>
    <property type="evidence" value="ECO:0007669"/>
    <property type="project" value="InterPro"/>
</dbReference>
<evidence type="ECO:0000256" key="3">
    <source>
        <dbReference type="ARBA" id="ARBA00023163"/>
    </source>
</evidence>
<dbReference type="Proteomes" id="UP000249688">
    <property type="component" value="Unassembled WGS sequence"/>
</dbReference>
<keyword evidence="6" id="KW-1185">Reference proteome</keyword>
<keyword evidence="2" id="KW-0238">DNA-binding</keyword>
<dbReference type="RefSeq" id="WP_111397487.1">
    <property type="nucleotide sequence ID" value="NZ_QKYU01000006.1"/>
</dbReference>
<dbReference type="SMART" id="SM00345">
    <property type="entry name" value="HTH_GNTR"/>
    <property type="match status" value="1"/>
</dbReference>
<dbReference type="Pfam" id="PF00392">
    <property type="entry name" value="GntR"/>
    <property type="match status" value="1"/>
</dbReference>
<dbReference type="PRINTS" id="PR00035">
    <property type="entry name" value="HTHGNTR"/>
</dbReference>
<dbReference type="CDD" id="cd07377">
    <property type="entry name" value="WHTH_GntR"/>
    <property type="match status" value="1"/>
</dbReference>
<dbReference type="PROSITE" id="PS50949">
    <property type="entry name" value="HTH_GNTR"/>
    <property type="match status" value="1"/>
</dbReference>
<dbReference type="PANTHER" id="PTHR44846:SF1">
    <property type="entry name" value="MANNOSYL-D-GLYCERATE TRANSPORT_METABOLISM SYSTEM REPRESSOR MNGR-RELATED"/>
    <property type="match status" value="1"/>
</dbReference>
<dbReference type="AlphaFoldDB" id="A0A2W7IMP1"/>
<dbReference type="Pfam" id="PF07702">
    <property type="entry name" value="UTRA"/>
    <property type="match status" value="1"/>
</dbReference>
<reference evidence="5 6" key="1">
    <citation type="submission" date="2018-06" db="EMBL/GenBank/DDBJ databases">
        <title>Genomic Encyclopedia of Archaeal and Bacterial Type Strains, Phase II (KMG-II): from individual species to whole genera.</title>
        <authorList>
            <person name="Goeker M."/>
        </authorList>
    </citation>
    <scope>NUCLEOTIDE SEQUENCE [LARGE SCALE GENOMIC DNA]</scope>
    <source>
        <strain evidence="5 6">DSM 24525</strain>
    </source>
</reference>
<evidence type="ECO:0000313" key="6">
    <source>
        <dbReference type="Proteomes" id="UP000249688"/>
    </source>
</evidence>
<dbReference type="PANTHER" id="PTHR44846">
    <property type="entry name" value="MANNOSYL-D-GLYCERATE TRANSPORT/METABOLISM SYSTEM REPRESSOR MNGR-RELATED"/>
    <property type="match status" value="1"/>
</dbReference>
<dbReference type="SMART" id="SM00866">
    <property type="entry name" value="UTRA"/>
    <property type="match status" value="1"/>
</dbReference>
<dbReference type="SUPFAM" id="SSF46785">
    <property type="entry name" value="Winged helix' DNA-binding domain"/>
    <property type="match status" value="1"/>
</dbReference>
<proteinExistence type="predicted"/>
<sequence>MSRPRAIDQQPRPSSAAADAALLLAGTQPRYASVATAVATEILEGQRPIGSLLPSEQDLCLRFGVSRSTVRQALRRLGELGLVAGAQGVGTRVISDQPRGQYVLAVRSATEVMGYSMRTRLDIRSRAPLVADGALAKRIGCAAGSAWRHVAGMRRDAESDAQISICDLYIAEEFAAVANMPDLASTPAYRLIRRQLGIAVEVVTQNISAIALDMHQAEALGVPIGSPGLFIRRQFLAAGGRMIEATTNVHASAEEFVYSLRLGPPEEG</sequence>
<evidence type="ECO:0000313" key="5">
    <source>
        <dbReference type="EMBL" id="PZW48095.1"/>
    </source>
</evidence>
<dbReference type="InterPro" id="IPR028978">
    <property type="entry name" value="Chorismate_lyase_/UTRA_dom_sf"/>
</dbReference>
<gene>
    <name evidence="5" type="ORF">C8P66_10699</name>
</gene>
<feature type="domain" description="HTH gntR-type" evidence="4">
    <location>
        <begin position="28"/>
        <end position="96"/>
    </location>
</feature>
<comment type="caution">
    <text evidence="5">The sequence shown here is derived from an EMBL/GenBank/DDBJ whole genome shotgun (WGS) entry which is preliminary data.</text>
</comment>
<dbReference type="GO" id="GO:0003677">
    <property type="term" value="F:DNA binding"/>
    <property type="evidence" value="ECO:0007669"/>
    <property type="project" value="UniProtKB-KW"/>
</dbReference>
<dbReference type="Gene3D" id="3.40.1410.10">
    <property type="entry name" value="Chorismate lyase-like"/>
    <property type="match status" value="1"/>
</dbReference>